<evidence type="ECO:0000313" key="1">
    <source>
        <dbReference type="EMBL" id="KAB0886522.1"/>
    </source>
</evidence>
<dbReference type="InterPro" id="IPR049457">
    <property type="entry name" value="Emfourin"/>
</dbReference>
<evidence type="ECO:0000313" key="4">
    <source>
        <dbReference type="Proteomes" id="UP000469927"/>
    </source>
</evidence>
<name>A0A2T7AQF0_9ENTR</name>
<dbReference type="EMBL" id="WAGD01000004">
    <property type="protein sequence ID" value="KAB0886522.1"/>
    <property type="molecule type" value="Genomic_DNA"/>
</dbReference>
<proteinExistence type="predicted"/>
<evidence type="ECO:0000313" key="3">
    <source>
        <dbReference type="Proteomes" id="UP000244378"/>
    </source>
</evidence>
<sequence length="116" mass="12946">MDLPDLTDDAVVELAREGGVAYMPRLAGQRRIAVAELNAEQRQRLIDILHQALPQAFAPGQPDSPGRGDQRYFRIQILWTQHNQAGYADIVLLVPENAAPEGLRELWKRGEGCICD</sequence>
<reference evidence="2 3" key="1">
    <citation type="submission" date="2016-12" db="EMBL/GenBank/DDBJ databases">
        <title>Analysis of the Molecular Diversity Among Cronobacter Species Isolated from Filth Flies Using a Pan Genomic DNA Microarray.</title>
        <authorList>
            <person name="Pava-Ripoll M."/>
            <person name="Tall B."/>
            <person name="Farber J."/>
            <person name="Fanning S."/>
            <person name="Lehner A."/>
            <person name="Stephan R."/>
            <person name="Pagotto F."/>
            <person name="Iverson C."/>
            <person name="Ziobro G."/>
            <person name="Miller A."/>
            <person name="Pearson R."/>
            <person name="Yan Q."/>
            <person name="Kim M."/>
            <person name="Jeong S."/>
            <person name="Park J."/>
            <person name="Jun S."/>
            <person name="Choi H."/>
            <person name="Chung T."/>
            <person name="Yoo Y."/>
            <person name="Park E."/>
            <person name="Hwang S."/>
            <person name="Lee B."/>
            <person name="Sathyamoorthy V."/>
            <person name="Carter L."/>
            <person name="Mammel M."/>
            <person name="Jackson S."/>
            <person name="Kothary M."/>
            <person name="Patel I."/>
            <person name="Grim C."/>
            <person name="Gopinath G."/>
            <person name="Gangiredla J."/>
            <person name="Chase H."/>
        </authorList>
    </citation>
    <scope>NUCLEOTIDE SEQUENCE [LARGE SCALE GENOMIC DNA]</scope>
    <source>
        <strain evidence="2 3">MOD1-Md1s</strain>
    </source>
</reference>
<organism evidence="2 3">
    <name type="scientific">Cronobacter muytjensii</name>
    <dbReference type="NCBI Taxonomy" id="413501"/>
    <lineage>
        <taxon>Bacteria</taxon>
        <taxon>Pseudomonadati</taxon>
        <taxon>Pseudomonadota</taxon>
        <taxon>Gammaproteobacteria</taxon>
        <taxon>Enterobacterales</taxon>
        <taxon>Enterobacteriaceae</taxon>
        <taxon>Cronobacter</taxon>
    </lineage>
</organism>
<dbReference type="GeneID" id="92212106"/>
<dbReference type="OrthoDB" id="8658956at2"/>
<dbReference type="RefSeq" id="WP_038861292.1">
    <property type="nucleotide sequence ID" value="NZ_JABWGS010000009.1"/>
</dbReference>
<dbReference type="Proteomes" id="UP000244378">
    <property type="component" value="Unassembled WGS sequence"/>
</dbReference>
<dbReference type="EMBL" id="MSAE01000033">
    <property type="protein sequence ID" value="PUX11708.1"/>
    <property type="molecule type" value="Genomic_DNA"/>
</dbReference>
<protein>
    <submittedName>
        <fullName evidence="2">Uncharacterized protein</fullName>
    </submittedName>
</protein>
<comment type="caution">
    <text evidence="2">The sequence shown here is derived from an EMBL/GenBank/DDBJ whole genome shotgun (WGS) entry which is preliminary data.</text>
</comment>
<accession>A0A2T7AQF0</accession>
<gene>
    <name evidence="2" type="ORF">AUN14_16010</name>
    <name evidence="1" type="ORF">FZI19_00920</name>
</gene>
<dbReference type="Proteomes" id="UP000469927">
    <property type="component" value="Unassembled WGS sequence"/>
</dbReference>
<dbReference type="AlphaFoldDB" id="A0A2T7AQF0"/>
<keyword evidence="4" id="KW-1185">Reference proteome</keyword>
<evidence type="ECO:0000313" key="2">
    <source>
        <dbReference type="EMBL" id="PUX11708.1"/>
    </source>
</evidence>
<dbReference type="Pfam" id="PF20242">
    <property type="entry name" value="Emfourin"/>
    <property type="match status" value="1"/>
</dbReference>
<reference evidence="1 4" key="2">
    <citation type="submission" date="2019-08" db="EMBL/GenBank/DDBJ databases">
        <title>Prevalence, distribution, and phylogeny of type two toxin-antitoxin genes possessed by Cronobacter species where C. sakazakii homologs follow sequence type lineages.</title>
        <authorList>
            <person name="Finkelstein S."/>
            <person name="Negrete F."/>
            <person name="Jang H."/>
            <person name="Gopinath G.R."/>
            <person name="Tall B.D."/>
        </authorList>
    </citation>
    <scope>NUCLEOTIDE SEQUENCE [LARGE SCALE GENOMIC DNA]</scope>
    <source>
        <strain evidence="1 4">MOD1_GK1257</strain>
    </source>
</reference>